<organism evidence="2 3">
    <name type="scientific">Marinitenerispora sediminis</name>
    <dbReference type="NCBI Taxonomy" id="1931232"/>
    <lineage>
        <taxon>Bacteria</taxon>
        <taxon>Bacillati</taxon>
        <taxon>Actinomycetota</taxon>
        <taxon>Actinomycetes</taxon>
        <taxon>Streptosporangiales</taxon>
        <taxon>Nocardiopsidaceae</taxon>
        <taxon>Marinitenerispora</taxon>
    </lineage>
</organism>
<evidence type="ECO:0000256" key="1">
    <source>
        <dbReference type="SAM" id="MobiDB-lite"/>
    </source>
</evidence>
<evidence type="ECO:0000313" key="3">
    <source>
        <dbReference type="Proteomes" id="UP000253318"/>
    </source>
</evidence>
<dbReference type="SUPFAM" id="SSF52540">
    <property type="entry name" value="P-loop containing nucleoside triphosphate hydrolases"/>
    <property type="match status" value="1"/>
</dbReference>
<accession>A0A368T046</accession>
<name>A0A368T046_9ACTN</name>
<keyword evidence="3" id="KW-1185">Reference proteome</keyword>
<sequence>MGDSPEPSAGGVATAADRGDSLPRRVGRAVVRTFRPPDDVVGVIESGRALQRPITTGRRVVLSSPRGEADGSVLIALLAMAFAHYRHDRVLAVDLVPDRGTLALRFGVRPRVSLADLAGARIEADSFEQLEPSLTPARERVWLLPGGDRGAGAAMPAEVLPNAVLPLTRFFGVTLIGRGPRPAADLDRATLASAHAHVLVETATREGAAGVGWALDRMIAASDESVLARTVVVFVDQVPNEDRAFNFPSTADILRDGGAAVFRLRHDRHLARTTTIDPRRLAETSRTTAARVAAEVLRRSG</sequence>
<dbReference type="EMBL" id="QEIN01000224">
    <property type="protein sequence ID" value="RCV52323.1"/>
    <property type="molecule type" value="Genomic_DNA"/>
</dbReference>
<dbReference type="InterPro" id="IPR027417">
    <property type="entry name" value="P-loop_NTPase"/>
</dbReference>
<dbReference type="OrthoDB" id="3425679at2"/>
<evidence type="ECO:0008006" key="4">
    <source>
        <dbReference type="Google" id="ProtNLM"/>
    </source>
</evidence>
<dbReference type="Gene3D" id="3.40.50.300">
    <property type="entry name" value="P-loop containing nucleotide triphosphate hydrolases"/>
    <property type="match status" value="1"/>
</dbReference>
<proteinExistence type="predicted"/>
<dbReference type="RefSeq" id="WP_114433480.1">
    <property type="nucleotide sequence ID" value="NZ_QEIN01000224.1"/>
</dbReference>
<evidence type="ECO:0000313" key="2">
    <source>
        <dbReference type="EMBL" id="RCV52323.1"/>
    </source>
</evidence>
<feature type="region of interest" description="Disordered" evidence="1">
    <location>
        <begin position="1"/>
        <end position="20"/>
    </location>
</feature>
<reference evidence="2 3" key="1">
    <citation type="submission" date="2018-04" db="EMBL/GenBank/DDBJ databases">
        <title>Novel actinobacteria from marine sediment.</title>
        <authorList>
            <person name="Ng Z.Y."/>
            <person name="Tan G.Y.A."/>
        </authorList>
    </citation>
    <scope>NUCLEOTIDE SEQUENCE [LARGE SCALE GENOMIC DNA]</scope>
    <source>
        <strain evidence="2 3">TPS81</strain>
    </source>
</reference>
<protein>
    <recommendedName>
        <fullName evidence="4">CpsD/CapB family tyrosine-protein kinase</fullName>
    </recommendedName>
</protein>
<dbReference type="Proteomes" id="UP000253318">
    <property type="component" value="Unassembled WGS sequence"/>
</dbReference>
<gene>
    <name evidence="2" type="ORF">DEF24_22115</name>
</gene>
<comment type="caution">
    <text evidence="2">The sequence shown here is derived from an EMBL/GenBank/DDBJ whole genome shotgun (WGS) entry which is preliminary data.</text>
</comment>
<dbReference type="AlphaFoldDB" id="A0A368T046"/>